<reference evidence="1" key="1">
    <citation type="submission" date="2015-05" db="UniProtKB">
        <authorList>
            <consortium name="EnsemblMetazoa"/>
        </authorList>
    </citation>
    <scope>IDENTIFICATION</scope>
</reference>
<name>T1HNP8_RHOPR</name>
<dbReference type="Proteomes" id="UP000015103">
    <property type="component" value="Unassembled WGS sequence"/>
</dbReference>
<evidence type="ECO:0000313" key="1">
    <source>
        <dbReference type="EnsemblMetazoa" id="RPRC005672-PA"/>
    </source>
</evidence>
<organism evidence="1 2">
    <name type="scientific">Rhodnius prolixus</name>
    <name type="common">Triatomid bug</name>
    <dbReference type="NCBI Taxonomy" id="13249"/>
    <lineage>
        <taxon>Eukaryota</taxon>
        <taxon>Metazoa</taxon>
        <taxon>Ecdysozoa</taxon>
        <taxon>Arthropoda</taxon>
        <taxon>Hexapoda</taxon>
        <taxon>Insecta</taxon>
        <taxon>Pterygota</taxon>
        <taxon>Neoptera</taxon>
        <taxon>Paraneoptera</taxon>
        <taxon>Hemiptera</taxon>
        <taxon>Heteroptera</taxon>
        <taxon>Panheteroptera</taxon>
        <taxon>Cimicomorpha</taxon>
        <taxon>Reduviidae</taxon>
        <taxon>Triatominae</taxon>
        <taxon>Rhodnius</taxon>
    </lineage>
</organism>
<dbReference type="VEuPathDB" id="VectorBase:RPRC005672"/>
<proteinExistence type="predicted"/>
<evidence type="ECO:0000313" key="2">
    <source>
        <dbReference type="Proteomes" id="UP000015103"/>
    </source>
</evidence>
<dbReference type="EMBL" id="ACPB03007640">
    <property type="status" value="NOT_ANNOTATED_CDS"/>
    <property type="molecule type" value="Genomic_DNA"/>
</dbReference>
<dbReference type="HOGENOM" id="CLU_1706438_0_0_1"/>
<sequence>MSHPGMECSKRGKEECSEDNFDIHDGHIIKPSECSEDNFDIHDGDIIKRSECSEDIFDIHDGDIIKRSECSEDNFDIHDGHIIKPSECSEDNFYIHDGDIIKPGNRSTRRIISSDSESNLEDTDSDSTIENRTELAVRRLSQTESPVWDTLNQL</sequence>
<accession>T1HNP8</accession>
<dbReference type="InParanoid" id="T1HNP8"/>
<protein>
    <submittedName>
        <fullName evidence="1">Uncharacterized protein</fullName>
    </submittedName>
</protein>
<dbReference type="AlphaFoldDB" id="T1HNP8"/>
<keyword evidence="2" id="KW-1185">Reference proteome</keyword>
<dbReference type="EnsemblMetazoa" id="RPRC005672-RA">
    <property type="protein sequence ID" value="RPRC005672-PA"/>
    <property type="gene ID" value="RPRC005672"/>
</dbReference>